<accession>A0A857JFU4</accession>
<keyword evidence="2" id="KW-1185">Reference proteome</keyword>
<evidence type="ECO:0008006" key="3">
    <source>
        <dbReference type="Google" id="ProtNLM"/>
    </source>
</evidence>
<dbReference type="Proteomes" id="UP000464524">
    <property type="component" value="Chromosome"/>
</dbReference>
<dbReference type="AlphaFoldDB" id="A0A857JFU4"/>
<dbReference type="EMBL" id="CP047656">
    <property type="protein sequence ID" value="QHJ10058.1"/>
    <property type="molecule type" value="Genomic_DNA"/>
</dbReference>
<dbReference type="OrthoDB" id="6226327at2"/>
<reference evidence="1 2" key="1">
    <citation type="submission" date="2019-12" db="EMBL/GenBank/DDBJ databases">
        <title>Genome sequencing and assembly of endphytes of Porphyra tenera.</title>
        <authorList>
            <person name="Park J.M."/>
            <person name="Shin R."/>
            <person name="Jo S.H."/>
        </authorList>
    </citation>
    <scope>NUCLEOTIDE SEQUENCE [LARGE SCALE GENOMIC DNA]</scope>
    <source>
        <strain evidence="1 2">GPM4</strain>
    </source>
</reference>
<evidence type="ECO:0000313" key="1">
    <source>
        <dbReference type="EMBL" id="QHJ10058.1"/>
    </source>
</evidence>
<proteinExistence type="predicted"/>
<sequence length="145" mass="16732">MSRPPAFSTTLSGNILITELVGTIDEINARKLFNNLKEQILTLNGAPWGNILLAEHWELSAAKIDSILREIEIWVRQHHRTHLVFIVGEQHAQIKRFTLKQYLGNNLKKDTVMIYNSREEGMRWLNQHGFRLSSQHNSLPALPLE</sequence>
<organism evidence="1 2">
    <name type="scientific">Paraglaciecola mesophila</name>
    <dbReference type="NCBI Taxonomy" id="197222"/>
    <lineage>
        <taxon>Bacteria</taxon>
        <taxon>Pseudomonadati</taxon>
        <taxon>Pseudomonadota</taxon>
        <taxon>Gammaproteobacteria</taxon>
        <taxon>Alteromonadales</taxon>
        <taxon>Alteromonadaceae</taxon>
        <taxon>Paraglaciecola</taxon>
    </lineage>
</organism>
<gene>
    <name evidence="1" type="ORF">FX988_00267</name>
</gene>
<dbReference type="RefSeq" id="WP_160177989.1">
    <property type="nucleotide sequence ID" value="NZ_CP047656.1"/>
</dbReference>
<evidence type="ECO:0000313" key="2">
    <source>
        <dbReference type="Proteomes" id="UP000464524"/>
    </source>
</evidence>
<protein>
    <recommendedName>
        <fullName evidence="3">STAS/SEC14 domain-containing protein</fullName>
    </recommendedName>
</protein>
<dbReference type="KEGG" id="pmes:FX988_00267"/>
<name>A0A857JFU4_9ALTE</name>